<evidence type="ECO:0000259" key="9">
    <source>
        <dbReference type="Pfam" id="PF08772"/>
    </source>
</evidence>
<dbReference type="GO" id="GO:0005730">
    <property type="term" value="C:nucleolus"/>
    <property type="evidence" value="ECO:0007669"/>
    <property type="project" value="UniProtKB-SubCell"/>
</dbReference>
<dbReference type="GO" id="GO:0043248">
    <property type="term" value="P:proteasome assembly"/>
    <property type="evidence" value="ECO:0007669"/>
    <property type="project" value="EnsemblFungi"/>
</dbReference>
<dbReference type="GeneID" id="28935806"/>
<dbReference type="InterPro" id="IPR017117">
    <property type="entry name" value="Nob1_euk"/>
</dbReference>
<dbReference type="GO" id="GO:0030688">
    <property type="term" value="C:preribosome, small subunit precursor"/>
    <property type="evidence" value="ECO:0007669"/>
    <property type="project" value="EnsemblFungi"/>
</dbReference>
<keyword evidence="2" id="KW-0540">Nuclease</keyword>
<dbReference type="AlphaFoldDB" id="A0A0W4ZN54"/>
<dbReference type="GO" id="GO:0070181">
    <property type="term" value="F:small ribosomal subunit rRNA binding"/>
    <property type="evidence" value="ECO:0007669"/>
    <property type="project" value="EnsemblFungi"/>
</dbReference>
<dbReference type="Pfam" id="PF17146">
    <property type="entry name" value="PIN_6"/>
    <property type="match status" value="1"/>
</dbReference>
<reference evidence="12" key="1">
    <citation type="journal article" date="2016" name="Nat. Commun.">
        <title>Genome analysis of three Pneumocystis species reveals adaptation mechanisms to life exclusively in mammalian hosts.</title>
        <authorList>
            <person name="Ma L."/>
            <person name="Chen Z."/>
            <person name="Huang D.W."/>
            <person name="Kutty G."/>
            <person name="Ishihara M."/>
            <person name="Wang H."/>
            <person name="Abouelleil A."/>
            <person name="Bishop L."/>
            <person name="Davey E."/>
            <person name="Deng R."/>
            <person name="Deng X."/>
            <person name="Fan L."/>
            <person name="Fantoni G."/>
            <person name="Fitzgerald M."/>
            <person name="Gogineni E."/>
            <person name="Goldberg J.M."/>
            <person name="Handley G."/>
            <person name="Hu X."/>
            <person name="Huber C."/>
            <person name="Jiao X."/>
            <person name="Jones K."/>
            <person name="Levin J.Z."/>
            <person name="Liu Y."/>
            <person name="Macdonald P."/>
            <person name="Melnikov A."/>
            <person name="Raley C."/>
            <person name="Sassi M."/>
            <person name="Sherman B.T."/>
            <person name="Song X."/>
            <person name="Sykes S."/>
            <person name="Tran B."/>
            <person name="Walsh L."/>
            <person name="Xia Y."/>
            <person name="Yang J."/>
            <person name="Young S."/>
            <person name="Zeng Q."/>
            <person name="Zheng X."/>
            <person name="Stephens R."/>
            <person name="Nusbaum C."/>
            <person name="Birren B.W."/>
            <person name="Azadi P."/>
            <person name="Lempicki R.A."/>
            <person name="Cuomo C.A."/>
            <person name="Kovacs J.A."/>
        </authorList>
    </citation>
    <scope>NUCLEOTIDE SEQUENCE [LARGE SCALE GENOMIC DNA]</scope>
    <source>
        <strain evidence="12">B80</strain>
    </source>
</reference>
<evidence type="ECO:0000259" key="10">
    <source>
        <dbReference type="Pfam" id="PF17146"/>
    </source>
</evidence>
<dbReference type="Gene3D" id="3.40.50.1010">
    <property type="entry name" value="5'-nuclease"/>
    <property type="match status" value="1"/>
</dbReference>
<dbReference type="Pfam" id="PF08772">
    <property type="entry name" value="Zn_ribbon_NOB1"/>
    <property type="match status" value="1"/>
</dbReference>
<dbReference type="GO" id="GO:0046872">
    <property type="term" value="F:metal ion binding"/>
    <property type="evidence" value="ECO:0007669"/>
    <property type="project" value="UniProtKB-UniRule"/>
</dbReference>
<evidence type="ECO:0000313" key="11">
    <source>
        <dbReference type="EMBL" id="KTW29805.1"/>
    </source>
</evidence>
<comment type="caution">
    <text evidence="11">The sequence shown here is derived from an EMBL/GenBank/DDBJ whole genome shotgun (WGS) entry which is preliminary data.</text>
</comment>
<comment type="function">
    <text evidence="7">Required for the synthesis of 40S ribosome subunits. Has a role in processing 20S pre-rRNA into the mature 18S rRNA, where it is required for cleavage at the 3' end of the mature 18S rRNA (D-site). Accompanies the 20S pre-rRNA from the nucleus to the cytoplasm.</text>
</comment>
<keyword evidence="6 7" id="KW-0539">Nucleus</keyword>
<evidence type="ECO:0000256" key="7">
    <source>
        <dbReference type="PIRNR" id="PIRNR037125"/>
    </source>
</evidence>
<dbReference type="RefSeq" id="XP_018226792.1">
    <property type="nucleotide sequence ID" value="XM_018369604.1"/>
</dbReference>
<dbReference type="GO" id="GO:0005737">
    <property type="term" value="C:cytoplasm"/>
    <property type="evidence" value="ECO:0007669"/>
    <property type="project" value="EnsemblFungi"/>
</dbReference>
<feature type="binding site" evidence="8">
    <location>
        <position position="270"/>
    </location>
    <ligand>
        <name>Zn(2+)</name>
        <dbReference type="ChEBI" id="CHEBI:29105"/>
    </ligand>
</feature>
<evidence type="ECO:0000256" key="8">
    <source>
        <dbReference type="PIRSR" id="PIRSR037125-1"/>
    </source>
</evidence>
<keyword evidence="3 7" id="KW-0479">Metal-binding</keyword>
<dbReference type="InterPro" id="IPR036283">
    <property type="entry name" value="NOB1_Zf-like_sf"/>
</dbReference>
<organism evidence="11 12">
    <name type="scientific">Pneumocystis carinii (strain B80)</name>
    <name type="common">Rat pneumocystis pneumonia agent</name>
    <name type="synonym">Pneumocystis carinii f. sp. carinii</name>
    <dbReference type="NCBI Taxonomy" id="1408658"/>
    <lineage>
        <taxon>Eukaryota</taxon>
        <taxon>Fungi</taxon>
        <taxon>Dikarya</taxon>
        <taxon>Ascomycota</taxon>
        <taxon>Taphrinomycotina</taxon>
        <taxon>Pneumocystomycetes</taxon>
        <taxon>Pneumocystaceae</taxon>
        <taxon>Pneumocystis</taxon>
    </lineage>
</organism>
<dbReference type="GO" id="GO:0004521">
    <property type="term" value="F:RNA endonuclease activity"/>
    <property type="evidence" value="ECO:0007669"/>
    <property type="project" value="UniProtKB-UniRule"/>
</dbReference>
<comment type="subcellular location">
    <subcellularLocation>
        <location evidence="7">Nucleus</location>
        <location evidence="7">Nucleolus</location>
    </subcellularLocation>
</comment>
<dbReference type="PANTHER" id="PTHR12814">
    <property type="entry name" value="RNA-BINDING PROTEIN NOB1"/>
    <property type="match status" value="1"/>
</dbReference>
<evidence type="ECO:0000256" key="4">
    <source>
        <dbReference type="ARBA" id="ARBA00022801"/>
    </source>
</evidence>
<evidence type="ECO:0000256" key="2">
    <source>
        <dbReference type="ARBA" id="ARBA00022722"/>
    </source>
</evidence>
<dbReference type="SUPFAM" id="SSF144206">
    <property type="entry name" value="NOB1 zinc finger-like"/>
    <property type="match status" value="1"/>
</dbReference>
<dbReference type="PANTHER" id="PTHR12814:SF2">
    <property type="entry name" value="RNA-BINDING PROTEIN NOB1"/>
    <property type="match status" value="1"/>
</dbReference>
<dbReference type="VEuPathDB" id="FungiDB:T552_01010"/>
<dbReference type="Proteomes" id="UP000054454">
    <property type="component" value="Unassembled WGS sequence"/>
</dbReference>
<evidence type="ECO:0000256" key="5">
    <source>
        <dbReference type="ARBA" id="ARBA00022833"/>
    </source>
</evidence>
<evidence type="ECO:0000256" key="6">
    <source>
        <dbReference type="ARBA" id="ARBA00023242"/>
    </source>
</evidence>
<dbReference type="PIRSF" id="PIRSF037125">
    <property type="entry name" value="D-site_20S_pre-rRNA_nuclease"/>
    <property type="match status" value="1"/>
</dbReference>
<dbReference type="InterPro" id="IPR014881">
    <property type="entry name" value="NOB1_Zn-bd"/>
</dbReference>
<dbReference type="CDD" id="cd09876">
    <property type="entry name" value="PIN_Nob1-like"/>
    <property type="match status" value="1"/>
</dbReference>
<dbReference type="Gene3D" id="6.20.210.10">
    <property type="entry name" value="Nin one binding (NOB1), Zn-ribbon-like"/>
    <property type="match status" value="1"/>
</dbReference>
<accession>A0A0W4ZN54</accession>
<keyword evidence="4" id="KW-0378">Hydrolase</keyword>
<evidence type="ECO:0000313" key="12">
    <source>
        <dbReference type="Proteomes" id="UP000054454"/>
    </source>
</evidence>
<feature type="domain" description="Nin one binding (NOB1) Zn-ribbon-like" evidence="9">
    <location>
        <begin position="242"/>
        <end position="313"/>
    </location>
</feature>
<name>A0A0W4ZN54_PNEC8</name>
<comment type="similarity">
    <text evidence="1 7">Belongs to the NOB1 family.</text>
</comment>
<keyword evidence="12" id="KW-1185">Reference proteome</keyword>
<proteinExistence type="inferred from homology"/>
<feature type="binding site" evidence="8">
    <location>
        <position position="255"/>
    </location>
    <ligand>
        <name>Zn(2+)</name>
        <dbReference type="ChEBI" id="CHEBI:29105"/>
    </ligand>
</feature>
<keyword evidence="5 7" id="KW-0862">Zinc</keyword>
<dbReference type="FunFam" id="3.40.50.1010:FF:000020">
    <property type="entry name" value="20S-pre-rRNA D-site endonuclease NOB1"/>
    <property type="match status" value="1"/>
</dbReference>
<dbReference type="InterPro" id="IPR039907">
    <property type="entry name" value="NOB1"/>
</dbReference>
<gene>
    <name evidence="11" type="ORF">T552_01010</name>
</gene>
<dbReference type="GO" id="GO:0000462">
    <property type="term" value="P:maturation of SSU-rRNA from tricistronic rRNA transcript (SSU-rRNA, 5.8S rRNA, LSU-rRNA)"/>
    <property type="evidence" value="ECO:0007669"/>
    <property type="project" value="EnsemblFungi"/>
</dbReference>
<feature type="binding site" evidence="8">
    <location>
        <position position="267"/>
    </location>
    <ligand>
        <name>Zn(2+)</name>
        <dbReference type="ChEBI" id="CHEBI:29105"/>
    </ligand>
</feature>
<evidence type="ECO:0000256" key="3">
    <source>
        <dbReference type="ARBA" id="ARBA00022723"/>
    </source>
</evidence>
<sequence length="384" mass="44134">MTLTDKDSYSIGALVLDSSCFISFFGLSIINKVSCLYTVPNVLTEIKDKSSCQTLSLWKEKIIIRMPKPFYIEKIITFSKKTGDYEVLSITDIHLLALTYELECEINDNSFESYKELDKSKIEETSKKEDINTAINEKDLSDISILKDSFEEEHKNENLTNNVHQLANDLENMNFKDMDDDDGWITPSNIHYYKSLNKRSGTIPMKKAEYIKVACVTNDFAIQNILLQMDLNLVSPENGLKIKTVKSWVLRCYACFKIVKDMSKRFCPGCGGNTLLRTSCSMNSNGKFRIYLKRHMQWNNRGTIYPIPKPQHGSASGKGYKPIILREDQKEYQKAVKYQKRKKEINLLDPDKLPDILTGKRNTSCHKVVIGMGRRNPNEKVKSR</sequence>
<feature type="binding site" evidence="8">
    <location>
        <position position="252"/>
    </location>
    <ligand>
        <name>Zn(2+)</name>
        <dbReference type="ChEBI" id="CHEBI:29105"/>
    </ligand>
</feature>
<feature type="domain" description="Ribonuclease PIN" evidence="10">
    <location>
        <begin position="14"/>
        <end position="102"/>
    </location>
</feature>
<dbReference type="EMBL" id="LFVZ01000004">
    <property type="protein sequence ID" value="KTW29805.1"/>
    <property type="molecule type" value="Genomic_DNA"/>
</dbReference>
<dbReference type="InterPro" id="IPR033411">
    <property type="entry name" value="Ribonuclease_PIN"/>
</dbReference>
<protein>
    <recommendedName>
        <fullName evidence="7">20S-pre-rRNA D-site endonuclease NOB1</fullName>
    </recommendedName>
</protein>
<evidence type="ECO:0000256" key="1">
    <source>
        <dbReference type="ARBA" id="ARBA00005858"/>
    </source>
</evidence>
<dbReference type="GO" id="GO:0016787">
    <property type="term" value="F:hydrolase activity"/>
    <property type="evidence" value="ECO:0007669"/>
    <property type="project" value="UniProtKB-KW"/>
</dbReference>
<dbReference type="OrthoDB" id="446759at2759"/>